<dbReference type="InterPro" id="IPR003593">
    <property type="entry name" value="AAA+_ATPase"/>
</dbReference>
<proteinExistence type="inferred from homology"/>
<evidence type="ECO:0000256" key="1">
    <source>
        <dbReference type="ARBA" id="ARBA00005417"/>
    </source>
</evidence>
<evidence type="ECO:0000313" key="9">
    <source>
        <dbReference type="Proteomes" id="UP000183760"/>
    </source>
</evidence>
<dbReference type="GO" id="GO:0005524">
    <property type="term" value="F:ATP binding"/>
    <property type="evidence" value="ECO:0007669"/>
    <property type="project" value="UniProtKB-KW"/>
</dbReference>
<dbReference type="GO" id="GO:0016887">
    <property type="term" value="F:ATP hydrolysis activity"/>
    <property type="evidence" value="ECO:0007669"/>
    <property type="project" value="InterPro"/>
</dbReference>
<dbReference type="GO" id="GO:0015807">
    <property type="term" value="P:L-amino acid transport"/>
    <property type="evidence" value="ECO:0007669"/>
    <property type="project" value="TreeGrafter"/>
</dbReference>
<dbReference type="InterPro" id="IPR017871">
    <property type="entry name" value="ABC_transporter-like_CS"/>
</dbReference>
<dbReference type="SMART" id="SM00382">
    <property type="entry name" value="AAA"/>
    <property type="match status" value="1"/>
</dbReference>
<evidence type="ECO:0000259" key="6">
    <source>
        <dbReference type="PROSITE" id="PS50893"/>
    </source>
</evidence>
<dbReference type="CDD" id="cd03224">
    <property type="entry name" value="ABC_TM1139_LivF_branched"/>
    <property type="match status" value="1"/>
</dbReference>
<keyword evidence="4 7" id="KW-0067">ATP-binding</keyword>
<comment type="caution">
    <text evidence="7">The sequence shown here is derived from an EMBL/GenBank/DDBJ whole genome shotgun (WGS) entry which is preliminary data.</text>
</comment>
<accession>A0A511T0J2</accession>
<gene>
    <name evidence="7" type="primary">livF</name>
    <name evidence="7" type="ORF">MFU01_27230</name>
    <name evidence="8" type="ORF">SAMN05443572_101298</name>
</gene>
<dbReference type="RefSeq" id="WP_074948513.1">
    <property type="nucleotide sequence ID" value="NZ_BJXR01000025.1"/>
</dbReference>
<sequence>MTASSPPLLRVQNLQVVYHSAVRALRGITLEVPHQGVVALLGPNGAGKSTALRAISGLLDLHDGAITQGRVELSGRDLLALSTDGRVHAGVVQVLEGRRILGELSVEENLLAGGFGMGAQARKELVESAYSRFPVLRERRRQKAGYLSGGEQQLLAICRGLMRRPRVLLLDEPFLGLSPKAVGEVSELIQRIAAEGVSVLLVEQNARVALGMASHGYVLETGKVVLDGPAEKLREDPDVQEFYLGFGREGQRGYHELKRYRRKRRWLS</sequence>
<dbReference type="EMBL" id="BJXR01000025">
    <property type="protein sequence ID" value="GEN07686.1"/>
    <property type="molecule type" value="Genomic_DNA"/>
</dbReference>
<keyword evidence="9" id="KW-1185">Reference proteome</keyword>
<feature type="domain" description="ABC transporter" evidence="6">
    <location>
        <begin position="9"/>
        <end position="246"/>
    </location>
</feature>
<dbReference type="InterPro" id="IPR003439">
    <property type="entry name" value="ABC_transporter-like_ATP-bd"/>
</dbReference>
<evidence type="ECO:0000256" key="3">
    <source>
        <dbReference type="ARBA" id="ARBA00022741"/>
    </source>
</evidence>
<dbReference type="Proteomes" id="UP000183760">
    <property type="component" value="Unassembled WGS sequence"/>
</dbReference>
<dbReference type="InterPro" id="IPR052156">
    <property type="entry name" value="BCAA_Transport_ATP-bd_LivF"/>
</dbReference>
<reference evidence="8 9" key="1">
    <citation type="submission" date="2016-10" db="EMBL/GenBank/DDBJ databases">
        <authorList>
            <person name="Varghese N."/>
            <person name="Submissions S."/>
        </authorList>
    </citation>
    <scope>NUCLEOTIDE SEQUENCE [LARGE SCALE GENOMIC DNA]</scope>
    <source>
        <strain evidence="8 9">DSM 16525</strain>
    </source>
</reference>
<dbReference type="EMBL" id="FOIB01000001">
    <property type="protein sequence ID" value="SES82962.1"/>
    <property type="molecule type" value="Genomic_DNA"/>
</dbReference>
<dbReference type="AlphaFoldDB" id="A0A511T0J2"/>
<dbReference type="PROSITE" id="PS00211">
    <property type="entry name" value="ABC_TRANSPORTER_1"/>
    <property type="match status" value="1"/>
</dbReference>
<dbReference type="GO" id="GO:0015658">
    <property type="term" value="F:branched-chain amino acid transmembrane transporter activity"/>
    <property type="evidence" value="ECO:0007669"/>
    <property type="project" value="TreeGrafter"/>
</dbReference>
<dbReference type="SUPFAM" id="SSF52540">
    <property type="entry name" value="P-loop containing nucleoside triphosphate hydrolases"/>
    <property type="match status" value="1"/>
</dbReference>
<name>A0A511T0J2_MYXFU</name>
<evidence type="ECO:0000313" key="8">
    <source>
        <dbReference type="EMBL" id="SES82962.1"/>
    </source>
</evidence>
<dbReference type="Proteomes" id="UP000321514">
    <property type="component" value="Unassembled WGS sequence"/>
</dbReference>
<keyword evidence="5" id="KW-0029">Amino-acid transport</keyword>
<evidence type="ECO:0000313" key="7">
    <source>
        <dbReference type="EMBL" id="GEN07686.1"/>
    </source>
</evidence>
<keyword evidence="3" id="KW-0547">Nucleotide-binding</keyword>
<evidence type="ECO:0000313" key="10">
    <source>
        <dbReference type="Proteomes" id="UP000321514"/>
    </source>
</evidence>
<dbReference type="PROSITE" id="PS50893">
    <property type="entry name" value="ABC_TRANSPORTER_2"/>
    <property type="match status" value="1"/>
</dbReference>
<keyword evidence="2" id="KW-0813">Transport</keyword>
<dbReference type="STRING" id="1334629.MFUL124B02_02375"/>
<dbReference type="Pfam" id="PF00005">
    <property type="entry name" value="ABC_tran"/>
    <property type="match status" value="1"/>
</dbReference>
<protein>
    <submittedName>
        <fullName evidence="7 8">ABC transporter ATP-binding protein</fullName>
    </submittedName>
</protein>
<evidence type="ECO:0000256" key="2">
    <source>
        <dbReference type="ARBA" id="ARBA00022448"/>
    </source>
</evidence>
<reference evidence="7 10" key="2">
    <citation type="submission" date="2019-07" db="EMBL/GenBank/DDBJ databases">
        <title>Whole genome shotgun sequence of Myxococcus fulvus NBRC 100333.</title>
        <authorList>
            <person name="Hosoyama A."/>
            <person name="Uohara A."/>
            <person name="Ohji S."/>
            <person name="Ichikawa N."/>
        </authorList>
    </citation>
    <scope>NUCLEOTIDE SEQUENCE [LARGE SCALE GENOMIC DNA]</scope>
    <source>
        <strain evidence="7 10">NBRC 100333</strain>
    </source>
</reference>
<evidence type="ECO:0000256" key="5">
    <source>
        <dbReference type="ARBA" id="ARBA00022970"/>
    </source>
</evidence>
<dbReference type="PANTHER" id="PTHR43820:SF4">
    <property type="entry name" value="HIGH-AFFINITY BRANCHED-CHAIN AMINO ACID TRANSPORT ATP-BINDING PROTEIN LIVF"/>
    <property type="match status" value="1"/>
</dbReference>
<dbReference type="PANTHER" id="PTHR43820">
    <property type="entry name" value="HIGH-AFFINITY BRANCHED-CHAIN AMINO ACID TRANSPORT ATP-BINDING PROTEIN LIVF"/>
    <property type="match status" value="1"/>
</dbReference>
<organism evidence="7 10">
    <name type="scientific">Myxococcus fulvus</name>
    <dbReference type="NCBI Taxonomy" id="33"/>
    <lineage>
        <taxon>Bacteria</taxon>
        <taxon>Pseudomonadati</taxon>
        <taxon>Myxococcota</taxon>
        <taxon>Myxococcia</taxon>
        <taxon>Myxococcales</taxon>
        <taxon>Cystobacterineae</taxon>
        <taxon>Myxococcaceae</taxon>
        <taxon>Myxococcus</taxon>
    </lineage>
</organism>
<evidence type="ECO:0000256" key="4">
    <source>
        <dbReference type="ARBA" id="ARBA00022840"/>
    </source>
</evidence>
<dbReference type="OrthoDB" id="9780436at2"/>
<dbReference type="Gene3D" id="3.40.50.300">
    <property type="entry name" value="P-loop containing nucleotide triphosphate hydrolases"/>
    <property type="match status" value="1"/>
</dbReference>
<comment type="similarity">
    <text evidence="1">Belongs to the ABC transporter superfamily.</text>
</comment>
<dbReference type="InterPro" id="IPR027417">
    <property type="entry name" value="P-loop_NTPase"/>
</dbReference>